<evidence type="ECO:0000313" key="5">
    <source>
        <dbReference type="EMBL" id="GAA4489687.1"/>
    </source>
</evidence>
<dbReference type="SMART" id="SM00346">
    <property type="entry name" value="HTH_ICLR"/>
    <property type="match status" value="1"/>
</dbReference>
<comment type="caution">
    <text evidence="5">The sequence shown here is derived from an EMBL/GenBank/DDBJ whole genome shotgun (WGS) entry which is preliminary data.</text>
</comment>
<dbReference type="InterPro" id="IPR036388">
    <property type="entry name" value="WH-like_DNA-bd_sf"/>
</dbReference>
<dbReference type="PROSITE" id="PS51078">
    <property type="entry name" value="ICLR_ED"/>
    <property type="match status" value="1"/>
</dbReference>
<dbReference type="InterPro" id="IPR050707">
    <property type="entry name" value="HTH_MetabolicPath_Reg"/>
</dbReference>
<dbReference type="InterPro" id="IPR014757">
    <property type="entry name" value="Tscrpt_reg_IclR_C"/>
</dbReference>
<feature type="domain" description="IclR-ED" evidence="4">
    <location>
        <begin position="82"/>
        <end position="262"/>
    </location>
</feature>
<dbReference type="Gene3D" id="3.30.450.40">
    <property type="match status" value="1"/>
</dbReference>
<dbReference type="Gene3D" id="1.10.10.10">
    <property type="entry name" value="Winged helix-like DNA-binding domain superfamily/Winged helix DNA-binding domain"/>
    <property type="match status" value="1"/>
</dbReference>
<dbReference type="SUPFAM" id="SSF46785">
    <property type="entry name" value="Winged helix' DNA-binding domain"/>
    <property type="match status" value="1"/>
</dbReference>
<evidence type="ECO:0000259" key="4">
    <source>
        <dbReference type="PROSITE" id="PS51078"/>
    </source>
</evidence>
<dbReference type="InterPro" id="IPR005471">
    <property type="entry name" value="Tscrpt_reg_IclR_N"/>
</dbReference>
<evidence type="ECO:0000256" key="1">
    <source>
        <dbReference type="ARBA" id="ARBA00023015"/>
    </source>
</evidence>
<evidence type="ECO:0000313" key="6">
    <source>
        <dbReference type="Proteomes" id="UP001501183"/>
    </source>
</evidence>
<dbReference type="Pfam" id="PF09339">
    <property type="entry name" value="HTH_IclR"/>
    <property type="match status" value="1"/>
</dbReference>
<organism evidence="5 6">
    <name type="scientific">Rhodococcus olei</name>
    <dbReference type="NCBI Taxonomy" id="2161675"/>
    <lineage>
        <taxon>Bacteria</taxon>
        <taxon>Bacillati</taxon>
        <taxon>Actinomycetota</taxon>
        <taxon>Actinomycetes</taxon>
        <taxon>Mycobacteriales</taxon>
        <taxon>Nocardiaceae</taxon>
        <taxon>Rhodococcus</taxon>
    </lineage>
</organism>
<dbReference type="PANTHER" id="PTHR30136:SF35">
    <property type="entry name" value="HTH-TYPE TRANSCRIPTIONAL REGULATOR RV1719"/>
    <property type="match status" value="1"/>
</dbReference>
<dbReference type="Pfam" id="PF01614">
    <property type="entry name" value="IclR_C"/>
    <property type="match status" value="1"/>
</dbReference>
<accession>A0ABP8PQH2</accession>
<evidence type="ECO:0000256" key="2">
    <source>
        <dbReference type="ARBA" id="ARBA00023125"/>
    </source>
</evidence>
<reference evidence="6" key="1">
    <citation type="journal article" date="2019" name="Int. J. Syst. Evol. Microbiol.">
        <title>The Global Catalogue of Microorganisms (GCM) 10K type strain sequencing project: providing services to taxonomists for standard genome sequencing and annotation.</title>
        <authorList>
            <consortium name="The Broad Institute Genomics Platform"/>
            <consortium name="The Broad Institute Genome Sequencing Center for Infectious Disease"/>
            <person name="Wu L."/>
            <person name="Ma J."/>
        </authorList>
    </citation>
    <scope>NUCLEOTIDE SEQUENCE [LARGE SCALE GENOMIC DNA]</scope>
    <source>
        <strain evidence="6">JCM 32206</strain>
    </source>
</reference>
<proteinExistence type="predicted"/>
<dbReference type="PANTHER" id="PTHR30136">
    <property type="entry name" value="HELIX-TURN-HELIX TRANSCRIPTIONAL REGULATOR, ICLR FAMILY"/>
    <property type="match status" value="1"/>
</dbReference>
<dbReference type="EMBL" id="BAABFB010000075">
    <property type="protein sequence ID" value="GAA4489687.1"/>
    <property type="molecule type" value="Genomic_DNA"/>
</dbReference>
<dbReference type="InterPro" id="IPR029016">
    <property type="entry name" value="GAF-like_dom_sf"/>
</dbReference>
<dbReference type="RefSeq" id="WP_345352485.1">
    <property type="nucleotide sequence ID" value="NZ_BAABFB010000075.1"/>
</dbReference>
<keyword evidence="3" id="KW-0804">Transcription</keyword>
<name>A0ABP8PQH2_9NOCA</name>
<gene>
    <name evidence="5" type="ORF">GCM10023094_51690</name>
</gene>
<sequence>MTDRTPESAPQSPQASTLRRGMAVLRELSIHSHTNADGVGPSEIARTIGCDKSQVSRTLAVLCELGFAEKVEGGRGYRSTWALYGLGVRGADLGFVTAAMPVLDALSARTRLGCYLTVRDGTAVMPIWAATQNYRFESAQPGTRWSLYASSAGIAHLIDHTRAEFDRDLSRVELVRYTSRTPITLDEIWNIVVEARRRGFAVQDGHWHEDLFAVAAPIRGRFREIVGTLAIAGRPVDMTDRVESIATHALQAAAAIGARLSKEPLPPEQTPPYWLRRLG</sequence>
<keyword evidence="1" id="KW-0805">Transcription regulation</keyword>
<dbReference type="Proteomes" id="UP001501183">
    <property type="component" value="Unassembled WGS sequence"/>
</dbReference>
<dbReference type="InterPro" id="IPR036390">
    <property type="entry name" value="WH_DNA-bd_sf"/>
</dbReference>
<keyword evidence="6" id="KW-1185">Reference proteome</keyword>
<evidence type="ECO:0000256" key="3">
    <source>
        <dbReference type="ARBA" id="ARBA00023163"/>
    </source>
</evidence>
<keyword evidence="2" id="KW-0238">DNA-binding</keyword>
<dbReference type="SUPFAM" id="SSF55781">
    <property type="entry name" value="GAF domain-like"/>
    <property type="match status" value="1"/>
</dbReference>
<protein>
    <submittedName>
        <fullName evidence="5">IclR family transcriptional regulator C-terminal domain-containing protein</fullName>
    </submittedName>
</protein>